<dbReference type="InterPro" id="IPR051180">
    <property type="entry name" value="IKK"/>
</dbReference>
<keyword evidence="3" id="KW-0963">Cytoplasm</keyword>
<dbReference type="Pfam" id="PF00069">
    <property type="entry name" value="Pkinase"/>
    <property type="match status" value="1"/>
</dbReference>
<keyword evidence="7" id="KW-0547">Nucleotide-binding</keyword>
<evidence type="ECO:0000259" key="12">
    <source>
        <dbReference type="PROSITE" id="PS50011"/>
    </source>
</evidence>
<keyword evidence="14" id="KW-1185">Reference proteome</keyword>
<dbReference type="GO" id="GO:0005524">
    <property type="term" value="F:ATP binding"/>
    <property type="evidence" value="ECO:0007669"/>
    <property type="project" value="UniProtKB-KW"/>
</dbReference>
<dbReference type="EMBL" id="JAODUO010000085">
    <property type="protein sequence ID" value="KAK2190234.1"/>
    <property type="molecule type" value="Genomic_DNA"/>
</dbReference>
<dbReference type="InterPro" id="IPR046375">
    <property type="entry name" value="IKBKB_SDD_sf"/>
</dbReference>
<keyword evidence="5" id="KW-0597">Phosphoprotein</keyword>
<evidence type="ECO:0000256" key="7">
    <source>
        <dbReference type="ARBA" id="ARBA00022741"/>
    </source>
</evidence>
<sequence length="590" mass="68057">MSSPLQTVYKLIDLGYAKDLNQDSIAKSLVGTWYYLAPELLQSEKYTCTVDYWSFGIIMFEMITGVRPFLSNERPFSQVWQEKVQNKNQSVIHIFYNAQAQVQCSERLPTPNQLCRITRGFIEDWLRLMLLFDPKLRGGGLTEKKRRYCFEFLDQLLNTKVIHIFCVPSCQLLSYPLQGPHMQIDEVLTLVERETRIPIARQDLLLSSGMEVNRSKPAEKCIVDNLQDAECPVFLFDKGCNAEVPEPRRQVEMTDWVVQITNEPTTLLSVKDQKKAWYHALYFCRMTAKNLKHLQDAQRAALLCLLRNNTNFMKLHKELTSGITTFRAKLEFFRKSHELDLRKFEEQTESGIFSQKMHQSWKQAEAEVQEFNSLDMETEQLESRCVAVRSTINELQKAQSRKLESLDEISCMCDRGVVLAVVEKQPVTHKGIVTAVRKCHKTHRDLSTSLYAYISKICRCKQELVKLLQQMEALVQKIGRASNRLITLQHERQRNVWRLLEVALKQTSSPSPLDAPSVNGLLLDQLSVSPAMHQRHRDETAPVIQEHRTVRDEFSSILDGLNKSHETSLDWTFLDTLMLQLPADGTTGNT</sequence>
<proteinExistence type="predicted"/>
<dbReference type="SUPFAM" id="SSF56112">
    <property type="entry name" value="Protein kinase-like (PK-like)"/>
    <property type="match status" value="1"/>
</dbReference>
<dbReference type="PANTHER" id="PTHR22969:SF17">
    <property type="entry name" value="INHIBITOR OF NUCLEAR FACTOR KAPPA-B KINASE SUBUNIT BETA"/>
    <property type="match status" value="1"/>
</dbReference>
<dbReference type="Proteomes" id="UP001209878">
    <property type="component" value="Unassembled WGS sequence"/>
</dbReference>
<evidence type="ECO:0000256" key="5">
    <source>
        <dbReference type="ARBA" id="ARBA00022553"/>
    </source>
</evidence>
<dbReference type="PROSITE" id="PS50011">
    <property type="entry name" value="PROTEIN_KINASE_DOM"/>
    <property type="match status" value="1"/>
</dbReference>
<dbReference type="Gene3D" id="1.10.510.10">
    <property type="entry name" value="Transferase(Phosphotransferase) domain 1"/>
    <property type="match status" value="1"/>
</dbReference>
<comment type="subcellular location">
    <subcellularLocation>
        <location evidence="2">Cytoplasm</location>
    </subcellularLocation>
    <subcellularLocation>
        <location evidence="1">Nucleus</location>
    </subcellularLocation>
</comment>
<evidence type="ECO:0000256" key="4">
    <source>
        <dbReference type="ARBA" id="ARBA00022527"/>
    </source>
</evidence>
<evidence type="ECO:0000313" key="14">
    <source>
        <dbReference type="Proteomes" id="UP001209878"/>
    </source>
</evidence>
<evidence type="ECO:0000313" key="13">
    <source>
        <dbReference type="EMBL" id="KAK2190234.1"/>
    </source>
</evidence>
<evidence type="ECO:0000256" key="2">
    <source>
        <dbReference type="ARBA" id="ARBA00004496"/>
    </source>
</evidence>
<evidence type="ECO:0000256" key="8">
    <source>
        <dbReference type="ARBA" id="ARBA00022777"/>
    </source>
</evidence>
<dbReference type="InterPro" id="IPR011009">
    <property type="entry name" value="Kinase-like_dom_sf"/>
</dbReference>
<dbReference type="PANTHER" id="PTHR22969">
    <property type="entry name" value="IKB KINASE"/>
    <property type="match status" value="1"/>
</dbReference>
<evidence type="ECO:0000256" key="1">
    <source>
        <dbReference type="ARBA" id="ARBA00004123"/>
    </source>
</evidence>
<evidence type="ECO:0000256" key="9">
    <source>
        <dbReference type="ARBA" id="ARBA00022840"/>
    </source>
</evidence>
<keyword evidence="8" id="KW-0418">Kinase</keyword>
<evidence type="ECO:0000256" key="10">
    <source>
        <dbReference type="ARBA" id="ARBA00023242"/>
    </source>
</evidence>
<accession>A0AAD9P8Q2</accession>
<dbReference type="GO" id="GO:0045944">
    <property type="term" value="P:positive regulation of transcription by RNA polymerase II"/>
    <property type="evidence" value="ECO:0007669"/>
    <property type="project" value="TreeGrafter"/>
</dbReference>
<name>A0AAD9P8Q2_RIDPI</name>
<dbReference type="Gene3D" id="1.20.1270.250">
    <property type="match status" value="1"/>
</dbReference>
<dbReference type="InterPro" id="IPR041185">
    <property type="entry name" value="IKBKB_SDD"/>
</dbReference>
<gene>
    <name evidence="13" type="ORF">NP493_85g01020</name>
</gene>
<dbReference type="InterPro" id="IPR000719">
    <property type="entry name" value="Prot_kinase_dom"/>
</dbReference>
<evidence type="ECO:0000256" key="3">
    <source>
        <dbReference type="ARBA" id="ARBA00022490"/>
    </source>
</evidence>
<dbReference type="GO" id="GO:0005634">
    <property type="term" value="C:nucleus"/>
    <property type="evidence" value="ECO:0007669"/>
    <property type="project" value="UniProtKB-SubCell"/>
</dbReference>
<keyword evidence="6" id="KW-0808">Transferase</keyword>
<evidence type="ECO:0000256" key="6">
    <source>
        <dbReference type="ARBA" id="ARBA00022679"/>
    </source>
</evidence>
<feature type="domain" description="Protein kinase" evidence="12">
    <location>
        <begin position="1"/>
        <end position="153"/>
    </location>
</feature>
<feature type="coiled-coil region" evidence="11">
    <location>
        <begin position="464"/>
        <end position="491"/>
    </location>
</feature>
<keyword evidence="11" id="KW-0175">Coiled coil</keyword>
<dbReference type="Pfam" id="PF18397">
    <property type="entry name" value="IKBKB_SDD"/>
    <property type="match status" value="1"/>
</dbReference>
<dbReference type="AlphaFoldDB" id="A0AAD9P8Q2"/>
<organism evidence="13 14">
    <name type="scientific">Ridgeia piscesae</name>
    <name type="common">Tubeworm</name>
    <dbReference type="NCBI Taxonomy" id="27915"/>
    <lineage>
        <taxon>Eukaryota</taxon>
        <taxon>Metazoa</taxon>
        <taxon>Spiralia</taxon>
        <taxon>Lophotrochozoa</taxon>
        <taxon>Annelida</taxon>
        <taxon>Polychaeta</taxon>
        <taxon>Sedentaria</taxon>
        <taxon>Canalipalpata</taxon>
        <taxon>Sabellida</taxon>
        <taxon>Siboglinidae</taxon>
        <taxon>Ridgeia</taxon>
    </lineage>
</organism>
<comment type="caution">
    <text evidence="13">The sequence shown here is derived from an EMBL/GenBank/DDBJ whole genome shotgun (WGS) entry which is preliminary data.</text>
</comment>
<evidence type="ECO:0000256" key="11">
    <source>
        <dbReference type="SAM" id="Coils"/>
    </source>
</evidence>
<reference evidence="13" key="1">
    <citation type="journal article" date="2023" name="Mol. Biol. Evol.">
        <title>Third-Generation Sequencing Reveals the Adaptive Role of the Epigenome in Three Deep-Sea Polychaetes.</title>
        <authorList>
            <person name="Perez M."/>
            <person name="Aroh O."/>
            <person name="Sun Y."/>
            <person name="Lan Y."/>
            <person name="Juniper S.K."/>
            <person name="Young C.R."/>
            <person name="Angers B."/>
            <person name="Qian P.Y."/>
        </authorList>
    </citation>
    <scope>NUCLEOTIDE SEQUENCE</scope>
    <source>
        <strain evidence="13">R07B-5</strain>
    </source>
</reference>
<keyword evidence="4" id="KW-0723">Serine/threonine-protein kinase</keyword>
<keyword evidence="10" id="KW-0539">Nucleus</keyword>
<dbReference type="GO" id="GO:0033209">
    <property type="term" value="P:tumor necrosis factor-mediated signaling pathway"/>
    <property type="evidence" value="ECO:0007669"/>
    <property type="project" value="TreeGrafter"/>
</dbReference>
<dbReference type="GO" id="GO:0008385">
    <property type="term" value="C:IkappaB kinase complex"/>
    <property type="evidence" value="ECO:0007669"/>
    <property type="project" value="TreeGrafter"/>
</dbReference>
<dbReference type="GO" id="GO:0008384">
    <property type="term" value="F:IkappaB kinase activity"/>
    <property type="evidence" value="ECO:0007669"/>
    <property type="project" value="TreeGrafter"/>
</dbReference>
<protein>
    <recommendedName>
        <fullName evidence="12">Protein kinase domain-containing protein</fullName>
    </recommendedName>
</protein>
<dbReference type="Gene3D" id="3.10.20.90">
    <property type="entry name" value="Phosphatidylinositol 3-kinase Catalytic Subunit, Chain A, domain 1"/>
    <property type="match status" value="1"/>
</dbReference>
<keyword evidence="9" id="KW-0067">ATP-binding</keyword>